<reference evidence="1 2" key="1">
    <citation type="journal article" date="2024" name="J Genomics">
        <title>Draft genome sequencing and assembly of Favolaschia claudopus CIRM-BRFM 2984 isolated from oak limbs.</title>
        <authorList>
            <person name="Navarro D."/>
            <person name="Drula E."/>
            <person name="Chaduli D."/>
            <person name="Cazenave R."/>
            <person name="Ahrendt S."/>
            <person name="Wang J."/>
            <person name="Lipzen A."/>
            <person name="Daum C."/>
            <person name="Barry K."/>
            <person name="Grigoriev I.V."/>
            <person name="Favel A."/>
            <person name="Rosso M.N."/>
            <person name="Martin F."/>
        </authorList>
    </citation>
    <scope>NUCLEOTIDE SEQUENCE [LARGE SCALE GENOMIC DNA]</scope>
    <source>
        <strain evidence="1 2">CIRM-BRFM 2984</strain>
    </source>
</reference>
<feature type="non-terminal residue" evidence="1">
    <location>
        <position position="1"/>
    </location>
</feature>
<evidence type="ECO:0000313" key="1">
    <source>
        <dbReference type="EMBL" id="KAK7031909.1"/>
    </source>
</evidence>
<dbReference type="AlphaFoldDB" id="A0AAW0BYM0"/>
<proteinExistence type="predicted"/>
<accession>A0AAW0BYM0</accession>
<comment type="caution">
    <text evidence="1">The sequence shown here is derived from an EMBL/GenBank/DDBJ whole genome shotgun (WGS) entry which is preliminary data.</text>
</comment>
<name>A0AAW0BYM0_9AGAR</name>
<keyword evidence="2" id="KW-1185">Reference proteome</keyword>
<dbReference type="Proteomes" id="UP001362999">
    <property type="component" value="Unassembled WGS sequence"/>
</dbReference>
<organism evidence="1 2">
    <name type="scientific">Favolaschia claudopus</name>
    <dbReference type="NCBI Taxonomy" id="2862362"/>
    <lineage>
        <taxon>Eukaryota</taxon>
        <taxon>Fungi</taxon>
        <taxon>Dikarya</taxon>
        <taxon>Basidiomycota</taxon>
        <taxon>Agaricomycotina</taxon>
        <taxon>Agaricomycetes</taxon>
        <taxon>Agaricomycetidae</taxon>
        <taxon>Agaricales</taxon>
        <taxon>Marasmiineae</taxon>
        <taxon>Mycenaceae</taxon>
        <taxon>Favolaschia</taxon>
    </lineage>
</organism>
<sequence>RINRCFCRKSHPATSTQGIVSSLQLPPVYLLMNTAREWMQLPPANSALAASSIRLAPSSLLRLVSPRPSAVSIGSHKKNRLFRDLERFDDRGSLVQLDVSHHHARRLVAFQDLAHHRSSFLNTHMQSSTPSPHNSTISRPASPTLARARLHGASHFSACMPAPSSGAQSTAVLSNPLSSHADEVEWSRSYPSINRLGTNSTASALLLAGLPSDSSLLLGRRAVWRRKEVYVGTQTAPIHEFRWGSSAMLDLRTSILLRTYRHQHPLLLLAPRPRPRMSF</sequence>
<evidence type="ECO:0000313" key="2">
    <source>
        <dbReference type="Proteomes" id="UP001362999"/>
    </source>
</evidence>
<gene>
    <name evidence="1" type="ORF">R3P38DRAFT_3508163</name>
</gene>
<protein>
    <submittedName>
        <fullName evidence="1">Uncharacterized protein</fullName>
    </submittedName>
</protein>
<dbReference type="EMBL" id="JAWWNJ010000024">
    <property type="protein sequence ID" value="KAK7031909.1"/>
    <property type="molecule type" value="Genomic_DNA"/>
</dbReference>